<dbReference type="GO" id="GO:0005576">
    <property type="term" value="C:extracellular region"/>
    <property type="evidence" value="ECO:0007669"/>
    <property type="project" value="TreeGrafter"/>
</dbReference>
<dbReference type="RefSeq" id="WP_066062341.1">
    <property type="nucleotide sequence ID" value="NZ_CP013015.1"/>
</dbReference>
<dbReference type="GO" id="GO:0018104">
    <property type="term" value="P:peptidoglycan-protein cross-linking"/>
    <property type="evidence" value="ECO:0007669"/>
    <property type="project" value="TreeGrafter"/>
</dbReference>
<evidence type="ECO:0000256" key="7">
    <source>
        <dbReference type="ARBA" id="ARBA00022984"/>
    </source>
</evidence>
<evidence type="ECO:0000313" key="11">
    <source>
        <dbReference type="EMBL" id="AMM41005.1"/>
    </source>
</evidence>
<dbReference type="Gene3D" id="2.40.440.10">
    <property type="entry name" value="L,D-transpeptidase catalytic domain-like"/>
    <property type="match status" value="1"/>
</dbReference>
<evidence type="ECO:0000256" key="5">
    <source>
        <dbReference type="ARBA" id="ARBA00022801"/>
    </source>
</evidence>
<dbReference type="Gene3D" id="3.10.350.10">
    <property type="entry name" value="LysM domain"/>
    <property type="match status" value="1"/>
</dbReference>
<name>A0A7V1I3C9_DESA2</name>
<dbReference type="SUPFAM" id="SSF141523">
    <property type="entry name" value="L,D-transpeptidase catalytic domain-like"/>
    <property type="match status" value="1"/>
</dbReference>
<feature type="active site" description="Nucleophile" evidence="9">
    <location>
        <position position="205"/>
    </location>
</feature>
<accession>A0A7V1I3C9</accession>
<reference evidence="12" key="2">
    <citation type="journal article" date="2020" name="mSystems">
        <title>Genome- and Community-Level Interaction Insights into Carbon Utilization and Element Cycling Functions of Hydrothermarchaeota in Hydrothermal Sediment.</title>
        <authorList>
            <person name="Zhou Z."/>
            <person name="Liu Y."/>
            <person name="Xu W."/>
            <person name="Pan J."/>
            <person name="Luo Z.H."/>
            <person name="Li M."/>
        </authorList>
    </citation>
    <scope>NUCLEOTIDE SEQUENCE [LARGE SCALE GENOMIC DNA]</scope>
    <source>
        <strain evidence="12">HyVt-45</strain>
    </source>
</reference>
<evidence type="ECO:0000256" key="9">
    <source>
        <dbReference type="PROSITE-ProRule" id="PRU01373"/>
    </source>
</evidence>
<evidence type="ECO:0000256" key="1">
    <source>
        <dbReference type="ARBA" id="ARBA00004752"/>
    </source>
</evidence>
<organism evidence="12">
    <name type="scientific">Desulfofervidus auxilii</name>
    <dbReference type="NCBI Taxonomy" id="1621989"/>
    <lineage>
        <taxon>Bacteria</taxon>
        <taxon>Pseudomonadati</taxon>
        <taxon>Thermodesulfobacteriota</taxon>
        <taxon>Candidatus Desulfofervidia</taxon>
        <taxon>Candidatus Desulfofervidales</taxon>
        <taxon>Candidatus Desulfofervidaceae</taxon>
        <taxon>Candidatus Desulfofervidus</taxon>
    </lineage>
</organism>
<dbReference type="InterPro" id="IPR018392">
    <property type="entry name" value="LysM"/>
</dbReference>
<sequence length="300" mass="34246">MKWVDFLCFFIFIPSLVYGSGAYSYRMPKGKMDPQALTVIGVYQKHQIEEGETMLDIARYYDLGYQELMLLHSQIDPWLPSVGKTIIIPTRWVLPFFYKKGIVLNIPEFRLFLYLPKQGLVKTYPVGIGVQESPTPFGNFKVLDKKTNPTWEIPPGLRDNYQGRTFIPPGPDNPLGSFWIGLGNGYGIHGTNSPWGIGRLVSHGCIRLYPEDIKELFRLVKIGMPVKIIYQPVKFGFEKGRIYVEVHPDIYNKIGNLTKYGIEKAISLGLGEKINFSFLHQALKEKKGIPLDITRRSTNQ</sequence>
<dbReference type="CDD" id="cd16913">
    <property type="entry name" value="YkuD_like"/>
    <property type="match status" value="1"/>
</dbReference>
<dbReference type="GO" id="GO:0071555">
    <property type="term" value="P:cell wall organization"/>
    <property type="evidence" value="ECO:0007669"/>
    <property type="project" value="UniProtKB-UniRule"/>
</dbReference>
<dbReference type="PROSITE" id="PS52029">
    <property type="entry name" value="LD_TPASE"/>
    <property type="match status" value="1"/>
</dbReference>
<keyword evidence="8 9" id="KW-0961">Cell wall biogenesis/degradation</keyword>
<keyword evidence="7 9" id="KW-0573">Peptidoglycan synthesis</keyword>
<evidence type="ECO:0000259" key="10">
    <source>
        <dbReference type="PROSITE" id="PS52029"/>
    </source>
</evidence>
<protein>
    <submittedName>
        <fullName evidence="11">ErfK/YbiS/YcfS/YnhG family protein</fullName>
    </submittedName>
    <submittedName>
        <fullName evidence="12">L,D-transpeptidase</fullName>
    </submittedName>
</protein>
<evidence type="ECO:0000256" key="3">
    <source>
        <dbReference type="ARBA" id="ARBA00022676"/>
    </source>
</evidence>
<evidence type="ECO:0000256" key="4">
    <source>
        <dbReference type="ARBA" id="ARBA00022679"/>
    </source>
</evidence>
<evidence type="ECO:0000256" key="6">
    <source>
        <dbReference type="ARBA" id="ARBA00022960"/>
    </source>
</evidence>
<dbReference type="InterPro" id="IPR036779">
    <property type="entry name" value="LysM_dom_sf"/>
</dbReference>
<keyword evidence="6 9" id="KW-0133">Cell shape</keyword>
<dbReference type="InterPro" id="IPR005490">
    <property type="entry name" value="LD_TPept_cat_dom"/>
</dbReference>
<keyword evidence="13" id="KW-1185">Reference proteome</keyword>
<evidence type="ECO:0000256" key="2">
    <source>
        <dbReference type="ARBA" id="ARBA00005992"/>
    </source>
</evidence>
<dbReference type="GO" id="GO:0071972">
    <property type="term" value="F:peptidoglycan L,D-transpeptidase activity"/>
    <property type="evidence" value="ECO:0007669"/>
    <property type="project" value="TreeGrafter"/>
</dbReference>
<dbReference type="Pfam" id="PF03734">
    <property type="entry name" value="YkuD"/>
    <property type="match status" value="1"/>
</dbReference>
<keyword evidence="5" id="KW-0378">Hydrolase</keyword>
<dbReference type="GO" id="GO:0016757">
    <property type="term" value="F:glycosyltransferase activity"/>
    <property type="evidence" value="ECO:0007669"/>
    <property type="project" value="UniProtKB-KW"/>
</dbReference>
<feature type="active site" description="Proton donor/acceptor" evidence="9">
    <location>
        <position position="189"/>
    </location>
</feature>
<comment type="pathway">
    <text evidence="1 9">Cell wall biogenesis; peptidoglycan biosynthesis.</text>
</comment>
<dbReference type="InterPro" id="IPR050979">
    <property type="entry name" value="LD-transpeptidase"/>
</dbReference>
<proteinExistence type="inferred from homology"/>
<reference evidence="11 13" key="1">
    <citation type="submission" date="2015-10" db="EMBL/GenBank/DDBJ databases">
        <title>Candidatus Desulfofervidus auxilii, a hydrogenotrophic sulfate-reducing bacterium involved in the thermophilic anaerobic oxidation of methane.</title>
        <authorList>
            <person name="Krukenberg V."/>
            <person name="Richter M."/>
            <person name="Wegener G."/>
        </authorList>
    </citation>
    <scope>NUCLEOTIDE SEQUENCE [LARGE SCALE GENOMIC DNA]</scope>
    <source>
        <strain evidence="11 13">HS1</strain>
    </source>
</reference>
<dbReference type="EMBL" id="CP013015">
    <property type="protein sequence ID" value="AMM41005.1"/>
    <property type="molecule type" value="Genomic_DNA"/>
</dbReference>
<dbReference type="SUPFAM" id="SSF54106">
    <property type="entry name" value="LysM domain"/>
    <property type="match status" value="1"/>
</dbReference>
<dbReference type="AlphaFoldDB" id="A0A7V1I3C9"/>
<dbReference type="InterPro" id="IPR038063">
    <property type="entry name" value="Transpep_catalytic_dom"/>
</dbReference>
<evidence type="ECO:0000256" key="8">
    <source>
        <dbReference type="ARBA" id="ARBA00023316"/>
    </source>
</evidence>
<gene>
    <name evidence="12" type="ORF">ENJ03_00525</name>
    <name evidence="11" type="ORF">HS1_001201</name>
</gene>
<keyword evidence="3" id="KW-0328">Glycosyltransferase</keyword>
<evidence type="ECO:0000313" key="12">
    <source>
        <dbReference type="EMBL" id="HEB73691.1"/>
    </source>
</evidence>
<dbReference type="PANTHER" id="PTHR30582">
    <property type="entry name" value="L,D-TRANSPEPTIDASE"/>
    <property type="match status" value="1"/>
</dbReference>
<dbReference type="KEGG" id="daw:HS1_001201"/>
<dbReference type="EMBL" id="DRKW01000032">
    <property type="protein sequence ID" value="HEB73691.1"/>
    <property type="molecule type" value="Genomic_DNA"/>
</dbReference>
<dbReference type="CDD" id="cd00118">
    <property type="entry name" value="LysM"/>
    <property type="match status" value="1"/>
</dbReference>
<dbReference type="Proteomes" id="UP000886268">
    <property type="component" value="Unassembled WGS sequence"/>
</dbReference>
<feature type="domain" description="L,D-TPase catalytic" evidence="10">
    <location>
        <begin position="100"/>
        <end position="229"/>
    </location>
</feature>
<dbReference type="OrthoDB" id="9787225at2"/>
<dbReference type="GO" id="GO:0008360">
    <property type="term" value="P:regulation of cell shape"/>
    <property type="evidence" value="ECO:0007669"/>
    <property type="project" value="UniProtKB-UniRule"/>
</dbReference>
<keyword evidence="4" id="KW-0808">Transferase</keyword>
<comment type="similarity">
    <text evidence="2">Belongs to the YkuD family.</text>
</comment>
<evidence type="ECO:0000313" key="13">
    <source>
        <dbReference type="Proteomes" id="UP000070560"/>
    </source>
</evidence>
<dbReference type="Proteomes" id="UP000070560">
    <property type="component" value="Chromosome"/>
</dbReference>
<dbReference type="PANTHER" id="PTHR30582:SF24">
    <property type="entry name" value="L,D-TRANSPEPTIDASE ERFK_SRFK-RELATED"/>
    <property type="match status" value="1"/>
</dbReference>
<dbReference type="UniPathway" id="UPA00219"/>